<gene>
    <name evidence="4" type="primary">nicS</name>
    <name evidence="4" type="ORF">Pan54_47790</name>
</gene>
<dbReference type="Pfam" id="PF17926">
    <property type="entry name" value="TetR_C_21"/>
    <property type="match status" value="1"/>
</dbReference>
<dbReference type="EMBL" id="SJPG01000001">
    <property type="protein sequence ID" value="TWT64019.1"/>
    <property type="molecule type" value="Genomic_DNA"/>
</dbReference>
<feature type="domain" description="HTH tetR-type" evidence="3">
    <location>
        <begin position="11"/>
        <end position="71"/>
    </location>
</feature>
<dbReference type="RefSeq" id="WP_146505771.1">
    <property type="nucleotide sequence ID" value="NZ_SJPG01000001.1"/>
</dbReference>
<dbReference type="SUPFAM" id="SSF46689">
    <property type="entry name" value="Homeodomain-like"/>
    <property type="match status" value="1"/>
</dbReference>
<evidence type="ECO:0000313" key="5">
    <source>
        <dbReference type="Proteomes" id="UP000316095"/>
    </source>
</evidence>
<dbReference type="AlphaFoldDB" id="A0A5C5XN59"/>
<dbReference type="InterPro" id="IPR009057">
    <property type="entry name" value="Homeodomain-like_sf"/>
</dbReference>
<evidence type="ECO:0000256" key="1">
    <source>
        <dbReference type="ARBA" id="ARBA00023125"/>
    </source>
</evidence>
<name>A0A5C5XN59_9PLAN</name>
<dbReference type="InterPro" id="IPR001647">
    <property type="entry name" value="HTH_TetR"/>
</dbReference>
<dbReference type="SUPFAM" id="SSF48498">
    <property type="entry name" value="Tetracyclin repressor-like, C-terminal domain"/>
    <property type="match status" value="1"/>
</dbReference>
<organism evidence="4 5">
    <name type="scientific">Rubinisphaera italica</name>
    <dbReference type="NCBI Taxonomy" id="2527969"/>
    <lineage>
        <taxon>Bacteria</taxon>
        <taxon>Pseudomonadati</taxon>
        <taxon>Planctomycetota</taxon>
        <taxon>Planctomycetia</taxon>
        <taxon>Planctomycetales</taxon>
        <taxon>Planctomycetaceae</taxon>
        <taxon>Rubinisphaera</taxon>
    </lineage>
</organism>
<reference evidence="4 5" key="1">
    <citation type="submission" date="2019-02" db="EMBL/GenBank/DDBJ databases">
        <title>Deep-cultivation of Planctomycetes and their phenomic and genomic characterization uncovers novel biology.</title>
        <authorList>
            <person name="Wiegand S."/>
            <person name="Jogler M."/>
            <person name="Boedeker C."/>
            <person name="Pinto D."/>
            <person name="Vollmers J."/>
            <person name="Rivas-Marin E."/>
            <person name="Kohn T."/>
            <person name="Peeters S.H."/>
            <person name="Heuer A."/>
            <person name="Rast P."/>
            <person name="Oberbeckmann S."/>
            <person name="Bunk B."/>
            <person name="Jeske O."/>
            <person name="Meyerdierks A."/>
            <person name="Storesund J.E."/>
            <person name="Kallscheuer N."/>
            <person name="Luecker S."/>
            <person name="Lage O.M."/>
            <person name="Pohl T."/>
            <person name="Merkel B.J."/>
            <person name="Hornburger P."/>
            <person name="Mueller R.-W."/>
            <person name="Bruemmer F."/>
            <person name="Labrenz M."/>
            <person name="Spormann A.M."/>
            <person name="Op Den Camp H."/>
            <person name="Overmann J."/>
            <person name="Amann R."/>
            <person name="Jetten M.S.M."/>
            <person name="Mascher T."/>
            <person name="Medema M.H."/>
            <person name="Devos D.P."/>
            <person name="Kaster A.-K."/>
            <person name="Ovreas L."/>
            <person name="Rohde M."/>
            <person name="Galperin M.Y."/>
            <person name="Jogler C."/>
        </authorList>
    </citation>
    <scope>NUCLEOTIDE SEQUENCE [LARGE SCALE GENOMIC DNA]</scope>
    <source>
        <strain evidence="4 5">Pan54</strain>
    </source>
</reference>
<evidence type="ECO:0000313" key="4">
    <source>
        <dbReference type="EMBL" id="TWT64019.1"/>
    </source>
</evidence>
<keyword evidence="5" id="KW-1185">Reference proteome</keyword>
<dbReference type="PANTHER" id="PTHR30055">
    <property type="entry name" value="HTH-TYPE TRANSCRIPTIONAL REGULATOR RUTR"/>
    <property type="match status" value="1"/>
</dbReference>
<dbReference type="Proteomes" id="UP000316095">
    <property type="component" value="Unassembled WGS sequence"/>
</dbReference>
<dbReference type="GO" id="GO:0000976">
    <property type="term" value="F:transcription cis-regulatory region binding"/>
    <property type="evidence" value="ECO:0007669"/>
    <property type="project" value="TreeGrafter"/>
</dbReference>
<dbReference type="PROSITE" id="PS50977">
    <property type="entry name" value="HTH_TETR_2"/>
    <property type="match status" value="1"/>
</dbReference>
<accession>A0A5C5XN59</accession>
<dbReference type="InterPro" id="IPR036271">
    <property type="entry name" value="Tet_transcr_reg_TetR-rel_C_sf"/>
</dbReference>
<comment type="caution">
    <text evidence="4">The sequence shown here is derived from an EMBL/GenBank/DDBJ whole genome shotgun (WGS) entry which is preliminary data.</text>
</comment>
<dbReference type="GO" id="GO:0003700">
    <property type="term" value="F:DNA-binding transcription factor activity"/>
    <property type="evidence" value="ECO:0007669"/>
    <property type="project" value="TreeGrafter"/>
</dbReference>
<dbReference type="Gene3D" id="1.10.357.10">
    <property type="entry name" value="Tetracycline Repressor, domain 2"/>
    <property type="match status" value="1"/>
</dbReference>
<dbReference type="InterPro" id="IPR050109">
    <property type="entry name" value="HTH-type_TetR-like_transc_reg"/>
</dbReference>
<feature type="DNA-binding region" description="H-T-H motif" evidence="2">
    <location>
        <begin position="34"/>
        <end position="53"/>
    </location>
</feature>
<sequence length="199" mass="22868">MGSESNKSDRPASYDAILEAAVAEFAERGRDGVRMEQVAVRAGLNKSLVYRHFENRDKLFEAALQSVFSKRFELLEDLPTELNGLFDLWTGRIASDPQFMKMLLRESLESDIEQPIHADLRSSYYAHQIKAMQKQQEQGQLPTDADAESLFLMLTAVLVFPYLLPQITKLVTGSSPHSVKFKRRWKKMFRVLVRQLETE</sequence>
<dbReference type="Pfam" id="PF00440">
    <property type="entry name" value="TetR_N"/>
    <property type="match status" value="1"/>
</dbReference>
<evidence type="ECO:0000259" key="3">
    <source>
        <dbReference type="PROSITE" id="PS50977"/>
    </source>
</evidence>
<proteinExistence type="predicted"/>
<protein>
    <submittedName>
        <fullName evidence="4">HTH-type transcriptional repressor NicS</fullName>
    </submittedName>
</protein>
<keyword evidence="1 2" id="KW-0238">DNA-binding</keyword>
<dbReference type="InterPro" id="IPR041467">
    <property type="entry name" value="Sco4008_C"/>
</dbReference>
<dbReference type="OrthoDB" id="268339at2"/>
<dbReference type="PRINTS" id="PR00455">
    <property type="entry name" value="HTHTETR"/>
</dbReference>
<evidence type="ECO:0000256" key="2">
    <source>
        <dbReference type="PROSITE-ProRule" id="PRU00335"/>
    </source>
</evidence>
<dbReference type="PANTHER" id="PTHR30055:SF226">
    <property type="entry name" value="HTH-TYPE TRANSCRIPTIONAL REGULATOR PKSA"/>
    <property type="match status" value="1"/>
</dbReference>